<feature type="transmembrane region" description="Helical" evidence="1">
    <location>
        <begin position="212"/>
        <end position="230"/>
    </location>
</feature>
<evidence type="ECO:0000313" key="2">
    <source>
        <dbReference type="EMBL" id="THV12965.1"/>
    </source>
</evidence>
<keyword evidence="1" id="KW-0472">Membrane</keyword>
<feature type="transmembrane region" description="Helical" evidence="1">
    <location>
        <begin position="132"/>
        <end position="150"/>
    </location>
</feature>
<feature type="transmembrane region" description="Helical" evidence="1">
    <location>
        <begin position="262"/>
        <end position="282"/>
    </location>
</feature>
<keyword evidence="1" id="KW-0812">Transmembrane</keyword>
<evidence type="ECO:0000256" key="1">
    <source>
        <dbReference type="SAM" id="Phobius"/>
    </source>
</evidence>
<comment type="caution">
    <text evidence="2">The sequence shown here is derived from an EMBL/GenBank/DDBJ whole genome shotgun (WGS) entry which is preliminary data.</text>
</comment>
<accession>A0A4S8NA43</accession>
<keyword evidence="3" id="KW-1185">Reference proteome</keyword>
<reference evidence="2 3" key="1">
    <citation type="journal article" date="2009" name="Int. J. Syst. Evol. Microbiol.">
        <title>Nocardioides caeni sp. nov., isolated from wastewater.</title>
        <authorList>
            <person name="Yoon J.H."/>
            <person name="Kang S.J."/>
            <person name="Park S."/>
            <person name="Kim W."/>
            <person name="Oh T.K."/>
        </authorList>
    </citation>
    <scope>NUCLEOTIDE SEQUENCE [LARGE SCALE GENOMIC DNA]</scope>
    <source>
        <strain evidence="2 3">DSM 23134</strain>
    </source>
</reference>
<evidence type="ECO:0008006" key="4">
    <source>
        <dbReference type="Google" id="ProtNLM"/>
    </source>
</evidence>
<keyword evidence="1" id="KW-1133">Transmembrane helix</keyword>
<feature type="transmembrane region" description="Helical" evidence="1">
    <location>
        <begin position="402"/>
        <end position="423"/>
    </location>
</feature>
<organism evidence="2 3">
    <name type="scientific">Nocardioides caeni</name>
    <dbReference type="NCBI Taxonomy" id="574700"/>
    <lineage>
        <taxon>Bacteria</taxon>
        <taxon>Bacillati</taxon>
        <taxon>Actinomycetota</taxon>
        <taxon>Actinomycetes</taxon>
        <taxon>Propionibacteriales</taxon>
        <taxon>Nocardioidaceae</taxon>
        <taxon>Nocardioides</taxon>
    </lineage>
</organism>
<feature type="transmembrane region" description="Helical" evidence="1">
    <location>
        <begin position="157"/>
        <end position="176"/>
    </location>
</feature>
<name>A0A4S8NA43_9ACTN</name>
<feature type="transmembrane region" description="Helical" evidence="1">
    <location>
        <begin position="182"/>
        <end position="200"/>
    </location>
</feature>
<dbReference type="Proteomes" id="UP000307087">
    <property type="component" value="Unassembled WGS sequence"/>
</dbReference>
<feature type="transmembrane region" description="Helical" evidence="1">
    <location>
        <begin position="506"/>
        <end position="524"/>
    </location>
</feature>
<evidence type="ECO:0000313" key="3">
    <source>
        <dbReference type="Proteomes" id="UP000307087"/>
    </source>
</evidence>
<feature type="transmembrane region" description="Helical" evidence="1">
    <location>
        <begin position="44"/>
        <end position="64"/>
    </location>
</feature>
<proteinExistence type="predicted"/>
<feature type="transmembrane region" description="Helical" evidence="1">
    <location>
        <begin position="236"/>
        <end position="255"/>
    </location>
</feature>
<dbReference type="EMBL" id="STGW01000006">
    <property type="protein sequence ID" value="THV12965.1"/>
    <property type="molecule type" value="Genomic_DNA"/>
</dbReference>
<protein>
    <recommendedName>
        <fullName evidence="4">Glycosyltransferase RgtA/B/C/D-like domain-containing protein</fullName>
    </recommendedName>
</protein>
<dbReference type="RefSeq" id="WP_136562998.1">
    <property type="nucleotide sequence ID" value="NZ_BAABLS010000004.1"/>
</dbReference>
<sequence length="525" mass="55977">MRPAVVHQALAGAVAVVELGEPVVTRWPARLPVRPGQTGLRADVLLGWLVAAHVVMKVLIYPLVLNAEPFGDEAAYLDGGMAMSNLLRDVVAFTAPDTTELELNVVGSAWFMPGMPVLLAPLYLLFPDAPIWLVRGYLGLVTLMLFLAVVRSVRRRLGARWACVVVVLPGLVPSWVVFTYGAWGDLCAGLVLVLLLLRLVDLVRGLRAGEAPSLRAGLVLGLQAIAVLYLRSSTSALLAGLGAATLVAASVMLRGRVRWRGLAAAALAGATFAALLAPWSIFASRTLDARVLTTTTVPTVLANTFGDPDELCFGRCDPGSTMWFAPLRYAREVGRATDTSEVEVLQVMSDHAMRDVGPERYFDGVAHNLAAYTLQPTNFNGYLAPPEGRGLVGTVGQLVADVLTWVLYVPLMLIGLVSLLFHARRSVEARILDIVTKLAIGGLLLQLFVHLAGGRYWATAAIPLGIAAVSFLRERQLAGSDGPPPPPDDVGPSDEVLVRWLGRVQGLLRAATTGVVVVLAVAVVL</sequence>
<gene>
    <name evidence="2" type="ORF">E9934_11370</name>
</gene>
<dbReference type="AlphaFoldDB" id="A0A4S8NA43"/>